<evidence type="ECO:0000313" key="3">
    <source>
        <dbReference type="Proteomes" id="UP001235712"/>
    </source>
</evidence>
<reference evidence="2 3" key="1">
    <citation type="submission" date="2023-07" db="EMBL/GenBank/DDBJ databases">
        <title>Sequencing the genomes of 1000 actinobacteria strains.</title>
        <authorList>
            <person name="Klenk H.-P."/>
        </authorList>
    </citation>
    <scope>NUCLEOTIDE SEQUENCE [LARGE SCALE GENOMIC DNA]</scope>
    <source>
        <strain evidence="2 3">DSM 44388</strain>
    </source>
</reference>
<evidence type="ECO:0000313" key="2">
    <source>
        <dbReference type="EMBL" id="MDP9829003.1"/>
    </source>
</evidence>
<name>A0ABT9P8H2_9ACTN</name>
<accession>A0ABT9P8H2</accession>
<dbReference type="RefSeq" id="WP_307246779.1">
    <property type="nucleotide sequence ID" value="NZ_JAUSQZ010000001.1"/>
</dbReference>
<dbReference type="EMBL" id="JAUSQZ010000001">
    <property type="protein sequence ID" value="MDP9829003.1"/>
    <property type="molecule type" value="Genomic_DNA"/>
</dbReference>
<protein>
    <submittedName>
        <fullName evidence="2">Uncharacterized protein</fullName>
    </submittedName>
</protein>
<gene>
    <name evidence="2" type="ORF">J2S57_004752</name>
</gene>
<comment type="caution">
    <text evidence="2">The sequence shown here is derived from an EMBL/GenBank/DDBJ whole genome shotgun (WGS) entry which is preliminary data.</text>
</comment>
<proteinExistence type="predicted"/>
<dbReference type="Proteomes" id="UP001235712">
    <property type="component" value="Unassembled WGS sequence"/>
</dbReference>
<organism evidence="2 3">
    <name type="scientific">Kineosporia succinea</name>
    <dbReference type="NCBI Taxonomy" id="84632"/>
    <lineage>
        <taxon>Bacteria</taxon>
        <taxon>Bacillati</taxon>
        <taxon>Actinomycetota</taxon>
        <taxon>Actinomycetes</taxon>
        <taxon>Kineosporiales</taxon>
        <taxon>Kineosporiaceae</taxon>
        <taxon>Kineosporia</taxon>
    </lineage>
</organism>
<sequence length="50" mass="5630">MWELDAVQALQLSEFLLQAAGKVDDVLSQTTRPRMITKEPDYPLRSLPSA</sequence>
<keyword evidence="3" id="KW-1185">Reference proteome</keyword>
<feature type="region of interest" description="Disordered" evidence="1">
    <location>
        <begin position="31"/>
        <end position="50"/>
    </location>
</feature>
<evidence type="ECO:0000256" key="1">
    <source>
        <dbReference type="SAM" id="MobiDB-lite"/>
    </source>
</evidence>